<dbReference type="AlphaFoldDB" id="A0A521AM50"/>
<sequence length="359" mass="38616">MKNFFSLSIAVVIAMLSITSCSNDDEVTPVNKTVSHVLVLNEGNSTGGISYIDADGNVNNDYFKSVNKIDLGKFPQSIAANEQDVFIVVTTDNGAGYVLVADKSTLKVKKTITGFSYPREIVLLEDKAYISNGNGVSGVWPNQTTQNNEVHVLDLNTFTITGTIPVGAGPEKMVASNGMVYVANSGGWSNDDNTVSVINTQTDKVVETLTVKYCPKDMEVDANGDVWVYCGGIPNWTTGTETDAGISKITVPTHEVKSWDVEDVAGGTKNMAISTDKKTLFFITDAVYAMNIASTTLPKDKLIDLTFNGIDVHPIGNTLWLCHSESATEAGSVLVYDANGMQIKEYTVGNVPNSCIFVF</sequence>
<accession>A0A521AM50</accession>
<dbReference type="OrthoDB" id="792648at2"/>
<dbReference type="PANTHER" id="PTHR47197:SF3">
    <property type="entry name" value="DIHYDRO-HEME D1 DEHYDROGENASE"/>
    <property type="match status" value="1"/>
</dbReference>
<protein>
    <submittedName>
        <fullName evidence="2">40-residue YVTN family beta-propeller repeat-containing protein</fullName>
    </submittedName>
</protein>
<keyword evidence="1" id="KW-0732">Signal</keyword>
<dbReference type="InterPro" id="IPR011048">
    <property type="entry name" value="Haem_d1_sf"/>
</dbReference>
<dbReference type="SUPFAM" id="SSF51004">
    <property type="entry name" value="C-terminal (heme d1) domain of cytochrome cd1-nitrite reductase"/>
    <property type="match status" value="1"/>
</dbReference>
<dbReference type="EMBL" id="FXTB01000001">
    <property type="protein sequence ID" value="SMO35851.1"/>
    <property type="molecule type" value="Genomic_DNA"/>
</dbReference>
<reference evidence="2 3" key="1">
    <citation type="submission" date="2017-05" db="EMBL/GenBank/DDBJ databases">
        <authorList>
            <person name="Varghese N."/>
            <person name="Submissions S."/>
        </authorList>
    </citation>
    <scope>NUCLEOTIDE SEQUENCE [LARGE SCALE GENOMIC DNA]</scope>
    <source>
        <strain evidence="2 3">DSM 27040</strain>
    </source>
</reference>
<dbReference type="Proteomes" id="UP000319040">
    <property type="component" value="Unassembled WGS sequence"/>
</dbReference>
<dbReference type="RefSeq" id="WP_142531646.1">
    <property type="nucleotide sequence ID" value="NZ_FXTB01000001.1"/>
</dbReference>
<dbReference type="InterPro" id="IPR015943">
    <property type="entry name" value="WD40/YVTN_repeat-like_dom_sf"/>
</dbReference>
<gene>
    <name evidence="2" type="ORF">SAMN06265379_101243</name>
</gene>
<dbReference type="PROSITE" id="PS51257">
    <property type="entry name" value="PROKAR_LIPOPROTEIN"/>
    <property type="match status" value="1"/>
</dbReference>
<dbReference type="InterPro" id="IPR051200">
    <property type="entry name" value="Host-pathogen_enzymatic-act"/>
</dbReference>
<feature type="signal peptide" evidence="1">
    <location>
        <begin position="1"/>
        <end position="22"/>
    </location>
</feature>
<organism evidence="2 3">
    <name type="scientific">Saccharicrinis carchari</name>
    <dbReference type="NCBI Taxonomy" id="1168039"/>
    <lineage>
        <taxon>Bacteria</taxon>
        <taxon>Pseudomonadati</taxon>
        <taxon>Bacteroidota</taxon>
        <taxon>Bacteroidia</taxon>
        <taxon>Marinilabiliales</taxon>
        <taxon>Marinilabiliaceae</taxon>
        <taxon>Saccharicrinis</taxon>
    </lineage>
</organism>
<name>A0A521AM50_SACCC</name>
<dbReference type="PANTHER" id="PTHR47197">
    <property type="entry name" value="PROTEIN NIRF"/>
    <property type="match status" value="1"/>
</dbReference>
<feature type="chain" id="PRO_5022060289" evidence="1">
    <location>
        <begin position="23"/>
        <end position="359"/>
    </location>
</feature>
<proteinExistence type="predicted"/>
<evidence type="ECO:0000256" key="1">
    <source>
        <dbReference type="SAM" id="SignalP"/>
    </source>
</evidence>
<evidence type="ECO:0000313" key="3">
    <source>
        <dbReference type="Proteomes" id="UP000319040"/>
    </source>
</evidence>
<dbReference type="Gene3D" id="2.130.10.10">
    <property type="entry name" value="YVTN repeat-like/Quinoprotein amine dehydrogenase"/>
    <property type="match status" value="1"/>
</dbReference>
<keyword evidence="3" id="KW-1185">Reference proteome</keyword>
<evidence type="ECO:0000313" key="2">
    <source>
        <dbReference type="EMBL" id="SMO35851.1"/>
    </source>
</evidence>